<feature type="region of interest" description="Disordered" evidence="12">
    <location>
        <begin position="2957"/>
        <end position="2991"/>
    </location>
</feature>
<feature type="domain" description="SRCR" evidence="14">
    <location>
        <begin position="2755"/>
        <end position="2852"/>
    </location>
</feature>
<dbReference type="InterPro" id="IPR036772">
    <property type="entry name" value="SRCR-like_dom_sf"/>
</dbReference>
<comment type="caution">
    <text evidence="11">Lacks conserved residue(s) required for the propagation of feature annotation.</text>
</comment>
<keyword evidence="15" id="KW-0675">Receptor</keyword>
<evidence type="ECO:0000256" key="5">
    <source>
        <dbReference type="ARBA" id="ARBA00022729"/>
    </source>
</evidence>
<dbReference type="FunFam" id="3.10.250.10:FF:000016">
    <property type="entry name" value="Scavenger receptor cysteine-rich protein type 12"/>
    <property type="match status" value="6"/>
</dbReference>
<feature type="disulfide bond" evidence="11">
    <location>
        <begin position="2921"/>
        <end position="2931"/>
    </location>
</feature>
<feature type="transmembrane region" description="Helical" evidence="13">
    <location>
        <begin position="1959"/>
        <end position="1979"/>
    </location>
</feature>
<feature type="region of interest" description="Disordered" evidence="12">
    <location>
        <begin position="3923"/>
        <end position="3962"/>
    </location>
</feature>
<feature type="transmembrane region" description="Helical" evidence="13">
    <location>
        <begin position="1609"/>
        <end position="1631"/>
    </location>
</feature>
<dbReference type="Proteomes" id="UP000290572">
    <property type="component" value="Unassembled WGS sequence"/>
</dbReference>
<feature type="disulfide bond" evidence="11">
    <location>
        <begin position="3103"/>
        <end position="3113"/>
    </location>
</feature>
<feature type="compositionally biased region" description="Acidic residues" evidence="12">
    <location>
        <begin position="792"/>
        <end position="801"/>
    </location>
</feature>
<feature type="compositionally biased region" description="Low complexity" evidence="12">
    <location>
        <begin position="2957"/>
        <end position="2981"/>
    </location>
</feature>
<dbReference type="GO" id="GO:0005886">
    <property type="term" value="C:plasma membrane"/>
    <property type="evidence" value="ECO:0007669"/>
    <property type="project" value="TreeGrafter"/>
</dbReference>
<feature type="compositionally biased region" description="Low complexity" evidence="12">
    <location>
        <begin position="339"/>
        <end position="358"/>
    </location>
</feature>
<feature type="domain" description="SRCR" evidence="14">
    <location>
        <begin position="3035"/>
        <end position="3132"/>
    </location>
</feature>
<reference evidence="15 16" key="1">
    <citation type="submission" date="2018-03" db="EMBL/GenBank/DDBJ databases">
        <title>Draft genome sequence of Rohu Carp (Labeo rohita).</title>
        <authorList>
            <person name="Das P."/>
            <person name="Kushwaha B."/>
            <person name="Joshi C.G."/>
            <person name="Kumar D."/>
            <person name="Nagpure N.S."/>
            <person name="Sahoo L."/>
            <person name="Das S.P."/>
            <person name="Bit A."/>
            <person name="Patnaik S."/>
            <person name="Meher P.K."/>
            <person name="Jayasankar P."/>
            <person name="Koringa P.G."/>
            <person name="Patel N.V."/>
            <person name="Hinsu A.T."/>
            <person name="Kumar R."/>
            <person name="Pandey M."/>
            <person name="Agarwal S."/>
            <person name="Srivastava S."/>
            <person name="Singh M."/>
            <person name="Iquebal M.A."/>
            <person name="Jaiswal S."/>
            <person name="Angadi U.B."/>
            <person name="Kumar N."/>
            <person name="Raza M."/>
            <person name="Shah T.M."/>
            <person name="Rai A."/>
            <person name="Jena J.K."/>
        </authorList>
    </citation>
    <scope>NUCLEOTIDE SEQUENCE [LARGE SCALE GENOMIC DNA]</scope>
    <source>
        <strain evidence="15">DASCIFA01</strain>
        <tissue evidence="15">Testis</tissue>
    </source>
</reference>
<feature type="domain" description="SRCR" evidence="14">
    <location>
        <begin position="3137"/>
        <end position="3232"/>
    </location>
</feature>
<evidence type="ECO:0000256" key="9">
    <source>
        <dbReference type="ARBA" id="ARBA00023157"/>
    </source>
</evidence>
<dbReference type="GO" id="GO:0031638">
    <property type="term" value="P:zymogen activation"/>
    <property type="evidence" value="ECO:0007669"/>
    <property type="project" value="TreeGrafter"/>
</dbReference>
<keyword evidence="9 11" id="KW-1015">Disulfide bond</keyword>
<feature type="transmembrane region" description="Helical" evidence="13">
    <location>
        <begin position="672"/>
        <end position="692"/>
    </location>
</feature>
<feature type="region of interest" description="Disordered" evidence="12">
    <location>
        <begin position="789"/>
        <end position="815"/>
    </location>
</feature>
<feature type="disulfide bond" evidence="11">
    <location>
        <begin position="598"/>
        <end position="608"/>
    </location>
</feature>
<evidence type="ECO:0000256" key="2">
    <source>
        <dbReference type="ARBA" id="ARBA00004613"/>
    </source>
</evidence>
<evidence type="ECO:0000256" key="7">
    <source>
        <dbReference type="ARBA" id="ARBA00022989"/>
    </source>
</evidence>
<feature type="disulfide bond" evidence="11">
    <location>
        <begin position="3201"/>
        <end position="3211"/>
    </location>
</feature>
<feature type="disulfide bond" evidence="11">
    <location>
        <begin position="1704"/>
        <end position="1714"/>
    </location>
</feature>
<evidence type="ECO:0000256" key="4">
    <source>
        <dbReference type="ARBA" id="ARBA00022692"/>
    </source>
</evidence>
<feature type="disulfide bond" evidence="11">
    <location>
        <begin position="1124"/>
        <end position="1134"/>
    </location>
</feature>
<dbReference type="FunFam" id="3.10.250.10:FF:000012">
    <property type="entry name" value="CD163 molecule like 1"/>
    <property type="match status" value="5"/>
</dbReference>
<feature type="domain" description="SRCR" evidence="14">
    <location>
        <begin position="2857"/>
        <end position="2951"/>
    </location>
</feature>
<evidence type="ECO:0000256" key="3">
    <source>
        <dbReference type="ARBA" id="ARBA00022525"/>
    </source>
</evidence>
<feature type="transmembrane region" description="Helical" evidence="13">
    <location>
        <begin position="2996"/>
        <end position="3016"/>
    </location>
</feature>
<feature type="transmembrane region" description="Helical" evidence="13">
    <location>
        <begin position="374"/>
        <end position="393"/>
    </location>
</feature>
<feature type="domain" description="SRCR" evidence="14">
    <location>
        <begin position="2349"/>
        <end position="2445"/>
    </location>
</feature>
<dbReference type="InterPro" id="IPR001190">
    <property type="entry name" value="SRCR"/>
</dbReference>
<feature type="region of interest" description="Disordered" evidence="12">
    <location>
        <begin position="339"/>
        <end position="365"/>
    </location>
</feature>
<evidence type="ECO:0000256" key="1">
    <source>
        <dbReference type="ARBA" id="ARBA00004167"/>
    </source>
</evidence>
<dbReference type="PROSITE" id="PS50287">
    <property type="entry name" value="SRCR_2"/>
    <property type="match status" value="17"/>
</dbReference>
<accession>A0A498NS24</accession>
<dbReference type="Gene3D" id="3.10.250.10">
    <property type="entry name" value="SRCR-like domain"/>
    <property type="match status" value="15"/>
</dbReference>
<feature type="region of interest" description="Disordered" evidence="12">
    <location>
        <begin position="2445"/>
        <end position="2507"/>
    </location>
</feature>
<feature type="disulfide bond" evidence="11">
    <location>
        <begin position="3634"/>
        <end position="3644"/>
    </location>
</feature>
<feature type="compositionally biased region" description="Acidic residues" evidence="12">
    <location>
        <begin position="465"/>
        <end position="474"/>
    </location>
</feature>
<keyword evidence="6" id="KW-0677">Repeat</keyword>
<feature type="transmembrane region" description="Helical" evidence="13">
    <location>
        <begin position="2512"/>
        <end position="2532"/>
    </location>
</feature>
<feature type="domain" description="SRCR" evidence="14">
    <location>
        <begin position="1056"/>
        <end position="1153"/>
    </location>
</feature>
<proteinExistence type="predicted"/>
<feature type="compositionally biased region" description="Low complexity" evidence="12">
    <location>
        <begin position="2474"/>
        <end position="2497"/>
    </location>
</feature>
<dbReference type="SMART" id="SM00202">
    <property type="entry name" value="SR"/>
    <property type="match status" value="15"/>
</dbReference>
<feature type="transmembrane region" description="Helical" evidence="13">
    <location>
        <begin position="1308"/>
        <end position="1328"/>
    </location>
</feature>
<feature type="domain" description="SRCR" evidence="14">
    <location>
        <begin position="915"/>
        <end position="1045"/>
    </location>
</feature>
<organism evidence="15 16">
    <name type="scientific">Labeo rohita</name>
    <name type="common">Indian major carp</name>
    <name type="synonym">Cyprinus rohita</name>
    <dbReference type="NCBI Taxonomy" id="84645"/>
    <lineage>
        <taxon>Eukaryota</taxon>
        <taxon>Metazoa</taxon>
        <taxon>Chordata</taxon>
        <taxon>Craniata</taxon>
        <taxon>Vertebrata</taxon>
        <taxon>Euteleostomi</taxon>
        <taxon>Actinopterygii</taxon>
        <taxon>Neopterygii</taxon>
        <taxon>Teleostei</taxon>
        <taxon>Ostariophysi</taxon>
        <taxon>Cypriniformes</taxon>
        <taxon>Cyprinidae</taxon>
        <taxon>Labeoninae</taxon>
        <taxon>Labeonini</taxon>
        <taxon>Labeo</taxon>
    </lineage>
</organism>
<keyword evidence="16" id="KW-1185">Reference proteome</keyword>
<feature type="region of interest" description="Disordered" evidence="12">
    <location>
        <begin position="2622"/>
        <end position="2655"/>
    </location>
</feature>
<evidence type="ECO:0000256" key="12">
    <source>
        <dbReference type="SAM" id="MobiDB-lite"/>
    </source>
</evidence>
<dbReference type="PRINTS" id="PR00258">
    <property type="entry name" value="SPERACTRCPTR"/>
</dbReference>
<protein>
    <submittedName>
        <fullName evidence="15">Scavenger receptor cysteine-rich type 1 M130-like protein</fullName>
    </submittedName>
</protein>
<dbReference type="GO" id="GO:0004252">
    <property type="term" value="F:serine-type endopeptidase activity"/>
    <property type="evidence" value="ECO:0007669"/>
    <property type="project" value="TreeGrafter"/>
</dbReference>
<dbReference type="EMBL" id="QBIY01011170">
    <property type="protein sequence ID" value="RXN34641.1"/>
    <property type="molecule type" value="Genomic_DNA"/>
</dbReference>
<comment type="caution">
    <text evidence="15">The sequence shown here is derived from an EMBL/GenBank/DDBJ whole genome shotgun (WGS) entry which is preliminary data.</text>
</comment>
<feature type="disulfide bond" evidence="11">
    <location>
        <begin position="2315"/>
        <end position="2325"/>
    </location>
</feature>
<feature type="transmembrane region" description="Helical" evidence="13">
    <location>
        <begin position="2220"/>
        <end position="2242"/>
    </location>
</feature>
<feature type="region of interest" description="Disordered" evidence="12">
    <location>
        <begin position="1417"/>
        <end position="1450"/>
    </location>
</feature>
<feature type="domain" description="SRCR" evidence="14">
    <location>
        <begin position="1"/>
        <end position="69"/>
    </location>
</feature>
<feature type="disulfide bond" evidence="11">
    <location>
        <begin position="1222"/>
        <end position="1232"/>
    </location>
</feature>
<feature type="domain" description="SRCR" evidence="14">
    <location>
        <begin position="1738"/>
        <end position="1895"/>
    </location>
</feature>
<dbReference type="STRING" id="84645.A0A498NS24"/>
<feature type="region of interest" description="Disordered" evidence="12">
    <location>
        <begin position="455"/>
        <end position="474"/>
    </location>
</feature>
<gene>
    <name evidence="15" type="ORF">ROHU_014726</name>
</gene>
<evidence type="ECO:0000256" key="11">
    <source>
        <dbReference type="PROSITE-ProRule" id="PRU00196"/>
    </source>
</evidence>
<sequence length="3962" mass="441292">MNRDTASLICQELNCGRSASEPINSEGLKAHNWLDNLNCRRHDSTLWQCPSSPWGQNNCDNEVANVTCSALSKRRHRMTSEAVYEEIQHRHNHFTQRGSLISEELHSGYEDADEFLSAEEFKTAYYDDVTNSIGLKEEMVKQITPGYYDDVITDGLKPDRETEDTPESYDDVMTSGQNFDIKKVNTPENYDDVIITRPSSQGVTEGVQEEYDDVTSVSEDVRNLLDRFGEGNGEIWADVFNCDGNETKISECSISSWSRAECSHRRDVGVICSEFKEIRLTEGCEGNVEVFYNGSWGNVCYNQMNRDTCPSSPWGQNDCDNEVVKITCSDLPVSTIPATTTSASPSVSPTVRSTSVTPQTPPIVSPPPPVPPELVIVLVVVLLLLLVPLLILIQQNRAMRRGSLISEELHSWYEDADELLSAKEFKTAYYDDVTNGSGLKEEMVKEITPGYYDDVITDGLKPDRETEDTPESYDDVMTSGQNFDIKKVNTPENYDDVIITRQSSQGVTEGVQEEYDDVTSVSEDVRNLLEFKEIRLTEGCKGNLEVFYNGSWGNVCYNQMDRDTASLICQELNCGRSASEPIYSEGLKAHNWLDYLNCRRHDSTLWQCPSSPWGQNNCDNEVANITCSDLPVSTTPATATSASPSVSPTVRSTSVTPQTPSTVSSPPPVPPVLVIVLVVVLLLLLVPLLILIQQNRVMRRALSKRRHRMTSEAVYEEIQHRHNHFTQRGSLISEELHSGYEDADEFLSVEEFKTAYYDDVTNDSGLKKEMVKEITPGYYDDVITDGLKPDHETEDTPESYDDVMTSGQNSDIKKVNTPEHYDDVIITRPSSQGVTEGVQEEYDDVTSVSEDVRNLLGASFFSVFEGADEKLVLTESNRRCDKQKKMEGCLTLVLLSTIITITTSDSSLALHDGLVRLSGERQCEGEVEVFIHQVWRRVLLDSSSSSPEHSHECVTGFQCSGSEAHLGNCSSPQTLNCSSTQQLSITCLEFKEIRLTEGCEGNVEVFYNGSWGNVCYNQMDIDTCPSSPWGQNDCGEDEVAKIICSGSSLALHDGLVRLSGERQCEGEVEVFIHQVWRRVLLDSWSLTESSVVCRQLGCGAVLNFYGSSSSSPEHSHECVTGFQCSGSEAHLGNCSSPQTLNCSSTQQLSITCLEFKEIRLTEGCEGNVEVFCNGSWGNVCWNQMDRDTASLICQELNCGRSGSEPSDSEGMKSHNWLDFFKCRRHDSTIWQCPSSPWGQHDCSRDEVAKITCSNEENKESPQSRLTCLVSSSPQQKQCSFLDWEDLSMSTTPATTTSVTPQTLSVPPVLVIVLVVVLLLLLVPLLILIQQNSVMRRALSKRRHRMTSEAVYEEIQHRHNHFTQRGSLISEELHSGYEDANEFLSAEEFKTAYYDDVTNDSGLKEEMKEITPGYYDDVITDGLKPDRETEETPESYDDVMTSGQNSDIKKVNTPENYDDVIINKLSSQGVTGSLISEELHSGYEDADELLSAEEFKTAYYDDVTNGSGLKEEMVKEITPRYYDDVITDGLKPDCETVNTPENYDDVIINKLSSPGVTEGVQEEYDDVTSVSEDVRNLLGASFFSVLEGADEKLVLTESNRRCDEQKKMEGCLTLILLSSIITITTSGSSLALHDGLVRLSGETQCEGEVEVFIHQVWRRVLLDSWSLTESSVVCRQLGCGSVLNFYGSSSSSPEHSHECVTGFQCSGSEAHLGNCSSPQTLSCSSTQQLSITCLEFKEIRLTEGCEGNVEVFYNGSWARLKSAPNWLDKVTCRPHDSTVWQCPSSPWGQNDCGEDEVARITCSVEESDESPRSRLTFSASPHQRQCSKFKEIRLTEGCEGNVEVFYNGSWARVESARNWLDEIKCRPHDSNLWHCPSLPWGKNDCNKDEVAKITCSKEKNLESPQSHQTCFISPSPQQKRCSNLSVSTTSATTTSASTTVSLPVGSTSVSPPQTLSVPPVLVIVLVVVLLLLLVPLLILIQQNRVMRRALSKRRHRMTSDAVYEEIQHRHNHFTQKAEEFKTAYYDDVTNDSGLKEEMVKEITPGYYDDVITDGLKPDRETGSLISEELHSGYEDADELLSAKNFKTAYYDDVTSGSGQKEEMVKEITPGYYDDVITDGLKPDRETEETPESYDDVMTSGHISGIKKVNTPENYDDVIINKLISPGETEGVQEEYDDVTSVSEDVRNLLGASFFSVFEGADEKLVLTESNRRCDKQKKMEGCVTLILLSSMITITTSDSSLALHDGLVRLSGERQCEGEVEVFIHQVWRRVLLDSWSLTESSVVCRQLGCGSVLNFYGSSSSSPEHSHECVTGFQCSGSEAHLGNCSSPQTLNCSSTQQLSITCLEFKEIRLTEGCEGNVEVFYNGSWGNVCWNQMDTDTASLICQELNCGRSGILSDSAARVESAPNWLDKVKCRPHDSNLWQCPSSTWGQNDCSRDEVAKINCSKEGNQESPRSRLTCFTSPTPHRKQCSNLSVSTTPATATSASPTVRSTSVTPQQTPPTVSPQSSVPPVLVIVLVVVLLLLLVPLLILIQQNRVMRRALSKRRHRMTSEAVYEEIQHRLSHFTQRGSLISEELHSGYEDADELLSAEEFKTAYYDDVTSDSGLKEEMVKEITPGYYDDVITDGLKPDRETEDTPESYDDVMTSGQNSDIKKVNTPENYDDVIITRLSSQGVTEGVQEEYDDVTSVSEDVRNLLGASFFSVFEGADEKLVLTESNRRCNEQKKMEGCLTLVLLSTIITITTSDSSLALHDGLVRLSGERQCEGEVEVFIHQVWRRVLLDSWSLTESSVVCRQLGCGSVLNFYRSSSTSPEHSHECVTGFQCSGSEAHLGNCSSPQTLNCSSTQQLSITCLEFKEIRLTEGCKGNLEVFYNGSWGNVCWNQMNRDTVSLICQELNCGRSASEPSDSKGLKSHNWLDGFKCRRHDSTLWQCPSLPWGQNNCDNEVANITCSDLSVSTTPATTTSSSPPTSPLVRSTSVTPQQTPPTVSPQSSVPPVLVIVLVVVLLLLLVPLLILIQQNRVMRRGSSLALHDGLVRLSGERQCEGEVEVFFHQVWRRVLLDSWSLTESSVACRQLGCGSVLNFYGSSSSSPEHSHECVTGFQCSGSEAHLGNCSSPQTLNCSSTQQLSITCLEFKEIRLTEGCEGNVEVFYNGSWGNVCWNQMDRDTASLICQELNCGRSGSEPTNSVGLKSHNWLDFFKCRQHDSTIWQCPSLPWGQNDCSRDEVAKITCSNEDNQKSPQSRLTCLVSPYPQQKQCSFLDWQDLSVYITPATTTSVTLQTPPVPPVLVIVLVVVLLLLLVPLLILIQQNRVMRRALSKRTHRMTSEAVYEEIQHRHNHFTQRESLISEELHSGYENADELLSVKEFKTAYYDDVTSGSGLKEEMVKEITPGYYDDVITDGLKPDRETEDTPESYDDVMTSGLNFDIRKGSLISEELHSGYEDADEFLSVKEFKTAYYDDVTNGSGLKEEMVKEITPGYYDDVITDGLKPDRETEDTPESYDDVMTSGLNFGIKKVNTPENYDVIITRPSSPGVTEGVQEEYDDVTSVSEDVRNLLGSSLALRDGLVRLSGERQCEGEVEVFIHQVWRRVLLDSWSLTESSVVCRQLGCGSVLNYGSSSSSPEHSHECVTGFQCSGSEAHLGNCSSPQTLSCSSTQQLSITCLEFKEIRLTEGCEGNVEVFYNGSWGNVCWNQMDRDTCPSSPWGQNYCEEDEVARITCSVEESYESPRSRLTCSASPHQRQRSRASFFSVFEGADEKLVLTESNRWCDKQKKMEGCLTLVLLSSIITITTSEFKEIRLTEGCEGNVEVFYNGSWEEENQESPRSHLTCLVSPSPQQKQCSRSVISEELHSGYEDADEFLSAEEFKTAYYDDVTNSSGLKEEMVKEITPGYYDDVITDGLKPDRETVKTPENYDDVMINKLSSPGVTEGVQEEYDDVTSVSEDVRNLLDYDDVEEESKNLAQ</sequence>
<comment type="subcellular location">
    <subcellularLocation>
        <location evidence="1">Membrane</location>
        <topology evidence="1">Single-pass membrane protein</topology>
    </subcellularLocation>
    <subcellularLocation>
        <location evidence="2">Secreted</location>
    </subcellularLocation>
</comment>
<feature type="domain" description="SRCR" evidence="14">
    <location>
        <begin position="228"/>
        <end position="273"/>
    </location>
</feature>
<keyword evidence="8 13" id="KW-0472">Membrane</keyword>
<evidence type="ECO:0000256" key="10">
    <source>
        <dbReference type="ARBA" id="ARBA00023180"/>
    </source>
</evidence>
<dbReference type="PANTHER" id="PTHR48071">
    <property type="entry name" value="SRCR DOMAIN-CONTAINING PROTEIN"/>
    <property type="match status" value="1"/>
</dbReference>
<keyword evidence="10" id="KW-0325">Glycoprotein</keyword>
<feature type="disulfide bond" evidence="11">
    <location>
        <begin position="39"/>
        <end position="49"/>
    </location>
</feature>
<dbReference type="GO" id="GO:0005615">
    <property type="term" value="C:extracellular space"/>
    <property type="evidence" value="ECO:0007669"/>
    <property type="project" value="TreeGrafter"/>
</dbReference>
<evidence type="ECO:0000313" key="16">
    <source>
        <dbReference type="Proteomes" id="UP000290572"/>
    </source>
</evidence>
<evidence type="ECO:0000256" key="8">
    <source>
        <dbReference type="ARBA" id="ARBA00023136"/>
    </source>
</evidence>
<dbReference type="Pfam" id="PF00530">
    <property type="entry name" value="SRCR"/>
    <property type="match status" value="13"/>
</dbReference>
<keyword evidence="3" id="KW-0964">Secreted</keyword>
<keyword evidence="7 13" id="KW-1133">Transmembrane helix</keyword>
<feature type="disulfide bond" evidence="11">
    <location>
        <begin position="2414"/>
        <end position="2424"/>
    </location>
</feature>
<feature type="domain" description="SRCR" evidence="14">
    <location>
        <begin position="1636"/>
        <end position="1733"/>
    </location>
</feature>
<feature type="disulfide bond" evidence="11">
    <location>
        <begin position="1864"/>
        <end position="1874"/>
    </location>
</feature>
<feature type="domain" description="SRCR" evidence="14">
    <location>
        <begin position="2247"/>
        <end position="2344"/>
    </location>
</feature>
<feature type="disulfide bond" evidence="11">
    <location>
        <begin position="242"/>
        <end position="252"/>
    </location>
</feature>
<feature type="domain" description="SRCR" evidence="14">
    <location>
        <begin position="278"/>
        <end position="331"/>
    </location>
</feature>
<keyword evidence="4 13" id="KW-0812">Transmembrane</keyword>
<keyword evidence="5" id="KW-0732">Signal</keyword>
<feature type="region of interest" description="Disordered" evidence="12">
    <location>
        <begin position="636"/>
        <end position="667"/>
    </location>
</feature>
<feature type="transmembrane region" description="Helical" evidence="13">
    <location>
        <begin position="3287"/>
        <end position="3307"/>
    </location>
</feature>
<feature type="domain" description="SRCR" evidence="14">
    <location>
        <begin position="1158"/>
        <end position="1253"/>
    </location>
</feature>
<feature type="compositionally biased region" description="Low complexity" evidence="12">
    <location>
        <begin position="636"/>
        <end position="664"/>
    </location>
</feature>
<feature type="compositionally biased region" description="Acidic residues" evidence="12">
    <location>
        <begin position="1427"/>
        <end position="1436"/>
    </location>
</feature>
<feature type="domain" description="SRCR" evidence="14">
    <location>
        <begin position="534"/>
        <end position="628"/>
    </location>
</feature>
<feature type="domain" description="SRCR" evidence="14">
    <location>
        <begin position="3567"/>
        <end position="3663"/>
    </location>
</feature>
<dbReference type="PANTHER" id="PTHR48071:SF15">
    <property type="entry name" value="SRCR DOMAIN-CONTAINING PROTEIN"/>
    <property type="match status" value="1"/>
</dbReference>
<feature type="disulfide bond" evidence="11">
    <location>
        <begin position="2823"/>
        <end position="2833"/>
    </location>
</feature>
<evidence type="ECO:0000256" key="13">
    <source>
        <dbReference type="SAM" id="Phobius"/>
    </source>
</evidence>
<feature type="compositionally biased region" description="Acidic residues" evidence="12">
    <location>
        <begin position="2632"/>
        <end position="2641"/>
    </location>
</feature>
<evidence type="ECO:0000256" key="6">
    <source>
        <dbReference type="ARBA" id="ARBA00022737"/>
    </source>
</evidence>
<evidence type="ECO:0000313" key="15">
    <source>
        <dbReference type="EMBL" id="RXN34641.1"/>
    </source>
</evidence>
<feature type="domain" description="SRCR" evidence="14">
    <location>
        <begin position="3668"/>
        <end position="3719"/>
    </location>
</feature>
<dbReference type="SUPFAM" id="SSF56487">
    <property type="entry name" value="SRCR-like"/>
    <property type="match status" value="19"/>
</dbReference>
<name>A0A498NS24_LABRO</name>
<evidence type="ECO:0000259" key="14">
    <source>
        <dbReference type="PROSITE" id="PS50287"/>
    </source>
</evidence>